<dbReference type="RefSeq" id="WP_079427284.1">
    <property type="nucleotide sequence ID" value="NZ_MZGV01000061.1"/>
</dbReference>
<sequence length="80" mass="8900">MENKLILVEGIPGEGKTTIARKIKEKLISEGKNVILYEEGMSHPADMAWNAYLNKEEYASFLSKCSACGKLQKGLLAKRN</sequence>
<dbReference type="STRING" id="1450648.CLORY_37220"/>
<keyword evidence="3" id="KW-1185">Reference proteome</keyword>
<accession>A0A1V4IFD5</accession>
<evidence type="ECO:0000313" key="3">
    <source>
        <dbReference type="Proteomes" id="UP000190080"/>
    </source>
</evidence>
<proteinExistence type="predicted"/>
<feature type="domain" description="Thymidylate kinase-like" evidence="1">
    <location>
        <begin position="8"/>
        <end position="57"/>
    </location>
</feature>
<evidence type="ECO:0000259" key="1">
    <source>
        <dbReference type="Pfam" id="PF02223"/>
    </source>
</evidence>
<reference evidence="2 3" key="1">
    <citation type="submission" date="2017-03" db="EMBL/GenBank/DDBJ databases">
        <title>Genome sequence of Clostridium oryzae DSM 28571.</title>
        <authorList>
            <person name="Poehlein A."/>
            <person name="Daniel R."/>
        </authorList>
    </citation>
    <scope>NUCLEOTIDE SEQUENCE [LARGE SCALE GENOMIC DNA]</scope>
    <source>
        <strain evidence="2 3">DSM 28571</strain>
    </source>
</reference>
<dbReference type="OrthoDB" id="8211253at2"/>
<name>A0A1V4IFD5_9CLOT</name>
<dbReference type="EC" id="2.7.4.9" evidence="2"/>
<gene>
    <name evidence="2" type="primary">tmk_2</name>
    <name evidence="2" type="ORF">CLORY_37220</name>
</gene>
<keyword evidence="2" id="KW-0418">Kinase</keyword>
<dbReference type="InterPro" id="IPR027417">
    <property type="entry name" value="P-loop_NTPase"/>
</dbReference>
<dbReference type="Proteomes" id="UP000190080">
    <property type="component" value="Unassembled WGS sequence"/>
</dbReference>
<dbReference type="AlphaFoldDB" id="A0A1V4IFD5"/>
<dbReference type="InterPro" id="IPR039430">
    <property type="entry name" value="Thymidylate_kin-like_dom"/>
</dbReference>
<dbReference type="SUPFAM" id="SSF52540">
    <property type="entry name" value="P-loop containing nucleoside triphosphate hydrolases"/>
    <property type="match status" value="1"/>
</dbReference>
<keyword evidence="2" id="KW-0808">Transferase</keyword>
<comment type="caution">
    <text evidence="2">The sequence shown here is derived from an EMBL/GenBank/DDBJ whole genome shotgun (WGS) entry which is preliminary data.</text>
</comment>
<organism evidence="2 3">
    <name type="scientific">Clostridium oryzae</name>
    <dbReference type="NCBI Taxonomy" id="1450648"/>
    <lineage>
        <taxon>Bacteria</taxon>
        <taxon>Bacillati</taxon>
        <taxon>Bacillota</taxon>
        <taxon>Clostridia</taxon>
        <taxon>Eubacteriales</taxon>
        <taxon>Clostridiaceae</taxon>
        <taxon>Clostridium</taxon>
    </lineage>
</organism>
<dbReference type="EMBL" id="MZGV01000061">
    <property type="protein sequence ID" value="OPJ58227.1"/>
    <property type="molecule type" value="Genomic_DNA"/>
</dbReference>
<dbReference type="Gene3D" id="3.40.50.300">
    <property type="entry name" value="P-loop containing nucleotide triphosphate hydrolases"/>
    <property type="match status" value="1"/>
</dbReference>
<dbReference type="GO" id="GO:0004798">
    <property type="term" value="F:dTMP kinase activity"/>
    <property type="evidence" value="ECO:0007669"/>
    <property type="project" value="UniProtKB-EC"/>
</dbReference>
<evidence type="ECO:0000313" key="2">
    <source>
        <dbReference type="EMBL" id="OPJ58227.1"/>
    </source>
</evidence>
<protein>
    <submittedName>
        <fullName evidence="2">Thymidylate kinase</fullName>
        <ecNumber evidence="2">2.7.4.9</ecNumber>
    </submittedName>
</protein>
<dbReference type="Pfam" id="PF02223">
    <property type="entry name" value="Thymidylate_kin"/>
    <property type="match status" value="1"/>
</dbReference>